<dbReference type="Pfam" id="PF00664">
    <property type="entry name" value="ABC_membrane"/>
    <property type="match status" value="1"/>
</dbReference>
<keyword evidence="4" id="KW-0677">Repeat</keyword>
<feature type="domain" description="ABC transmembrane type-1" evidence="9">
    <location>
        <begin position="1"/>
        <end position="67"/>
    </location>
</feature>
<evidence type="ECO:0000256" key="8">
    <source>
        <dbReference type="ARBA" id="ARBA00023136"/>
    </source>
</evidence>
<keyword evidence="11" id="KW-1185">Reference proteome</keyword>
<dbReference type="InterPro" id="IPR011527">
    <property type="entry name" value="ABC1_TM_dom"/>
</dbReference>
<evidence type="ECO:0000256" key="5">
    <source>
        <dbReference type="ARBA" id="ARBA00022741"/>
    </source>
</evidence>
<sequence length="114" mass="13378">MPFLACWRAARLLHELLLEHVLKAPLQFFEVTPVGRILTRFSKDVEVLDTALPSQISDLMWCIFEVIPLLPTKYHLLWMFRYVFGDILLRHSFTITQPFTCYRLHGVVIFAVCL</sequence>
<dbReference type="PANTHER" id="PTHR24223:SF443">
    <property type="entry name" value="MULTIDRUG-RESISTANCE LIKE PROTEIN 1, ISOFORM I"/>
    <property type="match status" value="1"/>
</dbReference>
<accession>A0A9P0BM01</accession>
<proteinExistence type="predicted"/>
<evidence type="ECO:0000256" key="6">
    <source>
        <dbReference type="ARBA" id="ARBA00022840"/>
    </source>
</evidence>
<dbReference type="InterPro" id="IPR050173">
    <property type="entry name" value="ABC_transporter_C-like"/>
</dbReference>
<dbReference type="EMBL" id="LR824014">
    <property type="protein sequence ID" value="CAH0581204.1"/>
    <property type="molecule type" value="Genomic_DNA"/>
</dbReference>
<evidence type="ECO:0000256" key="2">
    <source>
        <dbReference type="ARBA" id="ARBA00022448"/>
    </source>
</evidence>
<dbReference type="PROSITE" id="PS50929">
    <property type="entry name" value="ABC_TM1F"/>
    <property type="match status" value="1"/>
</dbReference>
<dbReference type="GO" id="GO:0140359">
    <property type="term" value="F:ABC-type transporter activity"/>
    <property type="evidence" value="ECO:0007669"/>
    <property type="project" value="InterPro"/>
</dbReference>
<evidence type="ECO:0000256" key="1">
    <source>
        <dbReference type="ARBA" id="ARBA00004127"/>
    </source>
</evidence>
<dbReference type="PANTHER" id="PTHR24223">
    <property type="entry name" value="ATP-BINDING CASSETTE SUB-FAMILY C"/>
    <property type="match status" value="1"/>
</dbReference>
<dbReference type="GO" id="GO:0016020">
    <property type="term" value="C:membrane"/>
    <property type="evidence" value="ECO:0007669"/>
    <property type="project" value="InterPro"/>
</dbReference>
<keyword evidence="5" id="KW-0547">Nucleotide-binding</keyword>
<protein>
    <recommendedName>
        <fullName evidence="9">ABC transmembrane type-1 domain-containing protein</fullName>
    </recommendedName>
</protein>
<dbReference type="SUPFAM" id="SSF90123">
    <property type="entry name" value="ABC transporter transmembrane region"/>
    <property type="match status" value="1"/>
</dbReference>
<comment type="subcellular location">
    <subcellularLocation>
        <location evidence="1">Endomembrane system</location>
        <topology evidence="1">Multi-pass membrane protein</topology>
    </subcellularLocation>
</comment>
<keyword evidence="2" id="KW-0813">Transport</keyword>
<evidence type="ECO:0000259" key="9">
    <source>
        <dbReference type="PROSITE" id="PS50929"/>
    </source>
</evidence>
<evidence type="ECO:0000256" key="3">
    <source>
        <dbReference type="ARBA" id="ARBA00022692"/>
    </source>
</evidence>
<name>A0A9P0BM01_CHRIL</name>
<reference evidence="10" key="1">
    <citation type="submission" date="2021-12" db="EMBL/GenBank/DDBJ databases">
        <authorList>
            <person name="King R."/>
        </authorList>
    </citation>
    <scope>NUCLEOTIDE SEQUENCE</scope>
</reference>
<keyword evidence="8" id="KW-0472">Membrane</keyword>
<organism evidence="10 11">
    <name type="scientific">Chrysodeixis includens</name>
    <name type="common">Soybean looper</name>
    <name type="synonym">Pseudoplusia includens</name>
    <dbReference type="NCBI Taxonomy" id="689277"/>
    <lineage>
        <taxon>Eukaryota</taxon>
        <taxon>Metazoa</taxon>
        <taxon>Ecdysozoa</taxon>
        <taxon>Arthropoda</taxon>
        <taxon>Hexapoda</taxon>
        <taxon>Insecta</taxon>
        <taxon>Pterygota</taxon>
        <taxon>Neoptera</taxon>
        <taxon>Endopterygota</taxon>
        <taxon>Lepidoptera</taxon>
        <taxon>Glossata</taxon>
        <taxon>Ditrysia</taxon>
        <taxon>Noctuoidea</taxon>
        <taxon>Noctuidae</taxon>
        <taxon>Plusiinae</taxon>
        <taxon>Chrysodeixis</taxon>
    </lineage>
</organism>
<dbReference type="OrthoDB" id="7991747at2759"/>
<evidence type="ECO:0000256" key="4">
    <source>
        <dbReference type="ARBA" id="ARBA00022737"/>
    </source>
</evidence>
<dbReference type="GO" id="GO:0005524">
    <property type="term" value="F:ATP binding"/>
    <property type="evidence" value="ECO:0007669"/>
    <property type="project" value="UniProtKB-KW"/>
</dbReference>
<evidence type="ECO:0000313" key="10">
    <source>
        <dbReference type="EMBL" id="CAH0581204.1"/>
    </source>
</evidence>
<dbReference type="AlphaFoldDB" id="A0A9P0BM01"/>
<evidence type="ECO:0000256" key="7">
    <source>
        <dbReference type="ARBA" id="ARBA00022989"/>
    </source>
</evidence>
<evidence type="ECO:0000313" key="11">
    <source>
        <dbReference type="Proteomes" id="UP001154114"/>
    </source>
</evidence>
<dbReference type="Proteomes" id="UP001154114">
    <property type="component" value="Chromosome 11"/>
</dbReference>
<keyword evidence="7" id="KW-1133">Transmembrane helix</keyword>
<keyword evidence="6" id="KW-0067">ATP-binding</keyword>
<dbReference type="InterPro" id="IPR036640">
    <property type="entry name" value="ABC1_TM_sf"/>
</dbReference>
<dbReference type="GO" id="GO:0012505">
    <property type="term" value="C:endomembrane system"/>
    <property type="evidence" value="ECO:0007669"/>
    <property type="project" value="UniProtKB-SubCell"/>
</dbReference>
<gene>
    <name evidence="10" type="ORF">CINC_LOCUS1443</name>
</gene>
<dbReference type="Gene3D" id="1.20.1560.10">
    <property type="entry name" value="ABC transporter type 1, transmembrane domain"/>
    <property type="match status" value="1"/>
</dbReference>
<keyword evidence="3" id="KW-0812">Transmembrane</keyword>